<sequence>FNFKPAFYQTWWAYLIYALAAALAIFFLVRYNLKIQSRKNERMWNESSEMMKMRNYLEAPAPTQLPEFEELDKALFNKGVSVIEANLSDPDFGVDSFAKAMNMSRSTLSRKLKIIYGGTPLDLIRDIRMRHAKSLLSNPNLNVSDVAEAVGFPDRRYFSSSFKKAIGMSPSDYQRRLRGINETGSETNTAKDN</sequence>
<keyword evidence="2" id="KW-1185">Reference proteome</keyword>
<reference evidence="1" key="1">
    <citation type="submission" date="2019-04" db="EMBL/GenBank/DDBJ databases">
        <title>Microbes associate with the intestines of laboratory mice.</title>
        <authorList>
            <person name="Navarre W."/>
            <person name="Wong E."/>
            <person name="Huang K.C."/>
            <person name="Tropini C."/>
            <person name="Ng K."/>
            <person name="Yu B."/>
        </authorList>
    </citation>
    <scope>NUCLEOTIDE SEQUENCE</scope>
    <source>
        <strain evidence="1">NM86_A22</strain>
    </source>
</reference>
<evidence type="ECO:0000313" key="1">
    <source>
        <dbReference type="EMBL" id="THG44977.1"/>
    </source>
</evidence>
<organism evidence="1 2">
    <name type="scientific">Muribaculum caecicola</name>
    <dbReference type="NCBI Taxonomy" id="3038144"/>
    <lineage>
        <taxon>Bacteria</taxon>
        <taxon>Pseudomonadati</taxon>
        <taxon>Bacteroidota</taxon>
        <taxon>Bacteroidia</taxon>
        <taxon>Bacteroidales</taxon>
        <taxon>Muribaculaceae</taxon>
        <taxon>Muribaculum</taxon>
    </lineage>
</organism>
<protein>
    <submittedName>
        <fullName evidence="1">Helix-turn-helix transcriptional regulator</fullName>
    </submittedName>
</protein>
<gene>
    <name evidence="1" type="ORF">E5990_09445</name>
</gene>
<evidence type="ECO:0000313" key="2">
    <source>
        <dbReference type="Proteomes" id="UP000305401"/>
    </source>
</evidence>
<feature type="non-terminal residue" evidence="1">
    <location>
        <position position="1"/>
    </location>
</feature>
<name>A0AC61S3T4_9BACT</name>
<accession>A0AC61S3T4</accession>
<proteinExistence type="predicted"/>
<dbReference type="EMBL" id="SSTG01000148">
    <property type="protein sequence ID" value="THG44977.1"/>
    <property type="molecule type" value="Genomic_DNA"/>
</dbReference>
<comment type="caution">
    <text evidence="1">The sequence shown here is derived from an EMBL/GenBank/DDBJ whole genome shotgun (WGS) entry which is preliminary data.</text>
</comment>
<dbReference type="Proteomes" id="UP000305401">
    <property type="component" value="Unassembled WGS sequence"/>
</dbReference>